<evidence type="ECO:0000256" key="1">
    <source>
        <dbReference type="SAM" id="Phobius"/>
    </source>
</evidence>
<gene>
    <name evidence="3" type="ORF">WG900_12185</name>
</gene>
<evidence type="ECO:0000259" key="2">
    <source>
        <dbReference type="Pfam" id="PF14258"/>
    </source>
</evidence>
<dbReference type="RefSeq" id="WP_339967445.1">
    <property type="nucleotide sequence ID" value="NZ_JBBHJY010000006.1"/>
</dbReference>
<comment type="caution">
    <text evidence="3">The sequence shown here is derived from an EMBL/GenBank/DDBJ whole genome shotgun (WGS) entry which is preliminary data.</text>
</comment>
<protein>
    <submittedName>
        <fullName evidence="3">DUF4350 domain-containing protein</fullName>
    </submittedName>
</protein>
<evidence type="ECO:0000313" key="4">
    <source>
        <dbReference type="Proteomes" id="UP001379235"/>
    </source>
</evidence>
<dbReference type="Pfam" id="PF14258">
    <property type="entry name" value="DUF4350"/>
    <property type="match status" value="1"/>
</dbReference>
<proteinExistence type="predicted"/>
<feature type="domain" description="DUF4350" evidence="2">
    <location>
        <begin position="69"/>
        <end position="279"/>
    </location>
</feature>
<keyword evidence="4" id="KW-1185">Reference proteome</keyword>
<feature type="transmembrane region" description="Helical" evidence="1">
    <location>
        <begin position="312"/>
        <end position="330"/>
    </location>
</feature>
<name>A0ABU8S9W2_9SPHN</name>
<dbReference type="EMBL" id="JBBHJY010000006">
    <property type="protein sequence ID" value="MEJ6010672.1"/>
    <property type="molecule type" value="Genomic_DNA"/>
</dbReference>
<reference evidence="3 4" key="1">
    <citation type="submission" date="2024-03" db="EMBL/GenBank/DDBJ databases">
        <authorList>
            <person name="Jo J.-H."/>
        </authorList>
    </citation>
    <scope>NUCLEOTIDE SEQUENCE [LARGE SCALE GENOMIC DNA]</scope>
    <source>
        <strain evidence="3 4">AS3R-12</strain>
    </source>
</reference>
<dbReference type="Proteomes" id="UP001379235">
    <property type="component" value="Unassembled WGS sequence"/>
</dbReference>
<sequence>MSAPTVSAVMTAAEAPHAVGSSPFNPRAVLAMVLFGAVVFVALLWMLGAGLTTRPENTADAHAGSNGLTGFAGLAQLLEAQGYQVTRARNETGLQQPGLVILTPPHITDGKKITKLIKDRRYIGPTILVLPKWQTMPAELMALASGGKAKKGWVALQEAESPDWGKDLEPQALSPKVEKHSADRPSWQGLGLSGWLPDKSVQTVIAPRMVTLVRDSQGAELAGYLDDGGYYPDLADAAEVESLGEDERLYPVIIVAEPDLLNNWAMADRSRALLALELVSLASAGERGPVVFDLTLNGFKTAPNLLTLAFQPPFGAATFCLLLAALIAGWRAFRRYGPPLVEGRAIAFGKRALVSNSAGLVRRAGRLHLLAAPYATLVRDRLAGQLSLPRHTDAAAAETAIDRALATRDPDAMPFSVAVARMHAARRPIDLVRAAHTLFALERTLKR</sequence>
<dbReference type="InterPro" id="IPR025646">
    <property type="entry name" value="DUF4350"/>
</dbReference>
<evidence type="ECO:0000313" key="3">
    <source>
        <dbReference type="EMBL" id="MEJ6010672.1"/>
    </source>
</evidence>
<keyword evidence="1" id="KW-0812">Transmembrane</keyword>
<organism evidence="3 4">
    <name type="scientific">Novosphingobium aquae</name>
    <dbReference type="NCBI Taxonomy" id="3133435"/>
    <lineage>
        <taxon>Bacteria</taxon>
        <taxon>Pseudomonadati</taxon>
        <taxon>Pseudomonadota</taxon>
        <taxon>Alphaproteobacteria</taxon>
        <taxon>Sphingomonadales</taxon>
        <taxon>Sphingomonadaceae</taxon>
        <taxon>Novosphingobium</taxon>
    </lineage>
</organism>
<accession>A0ABU8S9W2</accession>
<keyword evidence="1" id="KW-0472">Membrane</keyword>
<keyword evidence="1" id="KW-1133">Transmembrane helix</keyword>
<feature type="transmembrane region" description="Helical" evidence="1">
    <location>
        <begin position="28"/>
        <end position="47"/>
    </location>
</feature>